<dbReference type="InterPro" id="IPR006671">
    <property type="entry name" value="Cyclin_N"/>
</dbReference>
<evidence type="ECO:0000256" key="2">
    <source>
        <dbReference type="SAM" id="MobiDB-lite"/>
    </source>
</evidence>
<accession>A0A485KIP5</accession>
<protein>
    <submittedName>
        <fullName evidence="5">Aste57867_7720 protein</fullName>
    </submittedName>
</protein>
<dbReference type="EMBL" id="CAADRA010004437">
    <property type="protein sequence ID" value="VFT84623.1"/>
    <property type="molecule type" value="Genomic_DNA"/>
</dbReference>
<feature type="region of interest" description="Disordered" evidence="2">
    <location>
        <begin position="141"/>
        <end position="167"/>
    </location>
</feature>
<reference evidence="4" key="2">
    <citation type="submission" date="2019-06" db="EMBL/GenBank/DDBJ databases">
        <title>Genomics analysis of Aphanomyces spp. identifies a new class of oomycete effector associated with host adaptation.</title>
        <authorList>
            <person name="Gaulin E."/>
        </authorList>
    </citation>
    <scope>NUCLEOTIDE SEQUENCE</scope>
    <source>
        <strain evidence="4">CBS 578.67</strain>
    </source>
</reference>
<feature type="compositionally biased region" description="Basic residues" evidence="2">
    <location>
        <begin position="149"/>
        <end position="167"/>
    </location>
</feature>
<dbReference type="AlphaFoldDB" id="A0A485KIP5"/>
<feature type="domain" description="Cyclin C-terminal" evidence="3">
    <location>
        <begin position="194"/>
        <end position="346"/>
    </location>
</feature>
<dbReference type="SUPFAM" id="SSF47954">
    <property type="entry name" value="Cyclin-like"/>
    <property type="match status" value="2"/>
</dbReference>
<evidence type="ECO:0000313" key="6">
    <source>
        <dbReference type="Proteomes" id="UP000332933"/>
    </source>
</evidence>
<gene>
    <name evidence="5" type="primary">Aste57867_7720</name>
    <name evidence="4" type="ORF">As57867_007691</name>
    <name evidence="5" type="ORF">ASTE57867_7720</name>
</gene>
<evidence type="ECO:0000313" key="4">
    <source>
        <dbReference type="EMBL" id="KAF0703000.1"/>
    </source>
</evidence>
<proteinExistence type="predicted"/>
<dbReference type="Gene3D" id="1.10.472.10">
    <property type="entry name" value="Cyclin-like"/>
    <property type="match status" value="2"/>
</dbReference>
<keyword evidence="6" id="KW-1185">Reference proteome</keyword>
<dbReference type="Pfam" id="PF00134">
    <property type="entry name" value="Cyclin_N"/>
    <property type="match status" value="1"/>
</dbReference>
<dbReference type="Pfam" id="PF02984">
    <property type="entry name" value="Cyclin_C"/>
    <property type="match status" value="1"/>
</dbReference>
<name>A0A485KIP5_9STRA</name>
<organism evidence="5 6">
    <name type="scientific">Aphanomyces stellatus</name>
    <dbReference type="NCBI Taxonomy" id="120398"/>
    <lineage>
        <taxon>Eukaryota</taxon>
        <taxon>Sar</taxon>
        <taxon>Stramenopiles</taxon>
        <taxon>Oomycota</taxon>
        <taxon>Saprolegniomycetes</taxon>
        <taxon>Saprolegniales</taxon>
        <taxon>Verrucalvaceae</taxon>
        <taxon>Aphanomyces</taxon>
    </lineage>
</organism>
<evidence type="ECO:0000259" key="3">
    <source>
        <dbReference type="SMART" id="SM01332"/>
    </source>
</evidence>
<dbReference type="SMART" id="SM01332">
    <property type="entry name" value="Cyclin_C"/>
    <property type="match status" value="1"/>
</dbReference>
<dbReference type="InterPro" id="IPR004367">
    <property type="entry name" value="Cyclin_C-dom"/>
</dbReference>
<dbReference type="PANTHER" id="PTHR10177">
    <property type="entry name" value="CYCLINS"/>
    <property type="match status" value="1"/>
</dbReference>
<evidence type="ECO:0000313" key="5">
    <source>
        <dbReference type="EMBL" id="VFT84623.1"/>
    </source>
</evidence>
<dbReference type="InterPro" id="IPR036915">
    <property type="entry name" value="Cyclin-like_sf"/>
</dbReference>
<dbReference type="EMBL" id="VJMH01004419">
    <property type="protein sequence ID" value="KAF0703000.1"/>
    <property type="molecule type" value="Genomic_DNA"/>
</dbReference>
<sequence>MGHDMTKDSIELDFEMVANYRLREVEKSYLIRGYVPSMMSSLEWTSFHVSRARLVHRIVGVACSLALKRETCHLAISYLTRVFLANLHQHGQVFSVNQNNLKTPEHPNVLVVSAVLVIASKIEEVNPPSIQDILEAVQRESGEVLDHPPRKKTATKTKSTRKTKPKHSIYTTKEEVVAEEEVMLKILEWKLYPATAASWLLMTIEGLGLYKDPIQNSPCYVGYGHEYEYYDLKNDSRARESERAEVFHLACNLLDVSLLDSNSLHFLPSTLAGSALFLVAPGHNLYALSHFLQLKAEDVWDCVSWMQQFLPFVTSFLPFSVHSSVQSKFNKIPREDRYAVQVMSTATAYNSFVMFPQVQPTYEDPQYEPESEREIVLPPLYQCIAPDKFVSGNNFGYIS</sequence>
<dbReference type="Proteomes" id="UP000332933">
    <property type="component" value="Unassembled WGS sequence"/>
</dbReference>
<dbReference type="InterPro" id="IPR039361">
    <property type="entry name" value="Cyclin"/>
</dbReference>
<reference evidence="5 6" key="1">
    <citation type="submission" date="2019-03" db="EMBL/GenBank/DDBJ databases">
        <authorList>
            <person name="Gaulin E."/>
            <person name="Dumas B."/>
        </authorList>
    </citation>
    <scope>NUCLEOTIDE SEQUENCE [LARGE SCALE GENOMIC DNA]</scope>
    <source>
        <strain evidence="5">CBS 568.67</strain>
    </source>
</reference>
<dbReference type="OrthoDB" id="5590282at2759"/>
<keyword evidence="1" id="KW-0195">Cyclin</keyword>
<evidence type="ECO:0000256" key="1">
    <source>
        <dbReference type="ARBA" id="ARBA00023127"/>
    </source>
</evidence>